<dbReference type="InterPro" id="IPR025164">
    <property type="entry name" value="Toastrack_DUF4097"/>
</dbReference>
<protein>
    <submittedName>
        <fullName evidence="2">Putative adhesin</fullName>
    </submittedName>
</protein>
<dbReference type="AlphaFoldDB" id="A0A4V3DN83"/>
<feature type="domain" description="DUF4097" evidence="1">
    <location>
        <begin position="105"/>
        <end position="272"/>
    </location>
</feature>
<evidence type="ECO:0000259" key="1">
    <source>
        <dbReference type="Pfam" id="PF13349"/>
    </source>
</evidence>
<dbReference type="EMBL" id="SNZH01000002">
    <property type="protein sequence ID" value="TDR47456.1"/>
    <property type="molecule type" value="Genomic_DNA"/>
</dbReference>
<comment type="caution">
    <text evidence="2">The sequence shown here is derived from an EMBL/GenBank/DDBJ whole genome shotgun (WGS) entry which is preliminary data.</text>
</comment>
<dbReference type="RefSeq" id="WP_166653853.1">
    <property type="nucleotide sequence ID" value="NZ_SNZH01000002.1"/>
</dbReference>
<dbReference type="Proteomes" id="UP000295293">
    <property type="component" value="Unassembled WGS sequence"/>
</dbReference>
<organism evidence="2 3">
    <name type="scientific">Tahibacter aquaticus</name>
    <dbReference type="NCBI Taxonomy" id="520092"/>
    <lineage>
        <taxon>Bacteria</taxon>
        <taxon>Pseudomonadati</taxon>
        <taxon>Pseudomonadota</taxon>
        <taxon>Gammaproteobacteria</taxon>
        <taxon>Lysobacterales</taxon>
        <taxon>Rhodanobacteraceae</taxon>
        <taxon>Tahibacter</taxon>
    </lineage>
</organism>
<reference evidence="2 3" key="1">
    <citation type="submission" date="2019-03" db="EMBL/GenBank/DDBJ databases">
        <title>Genomic Encyclopedia of Type Strains, Phase IV (KMG-IV): sequencing the most valuable type-strain genomes for metagenomic binning, comparative biology and taxonomic classification.</title>
        <authorList>
            <person name="Goeker M."/>
        </authorList>
    </citation>
    <scope>NUCLEOTIDE SEQUENCE [LARGE SCALE GENOMIC DNA]</scope>
    <source>
        <strain evidence="2 3">DSM 21667</strain>
    </source>
</reference>
<accession>A0A4V3DN83</accession>
<proteinExistence type="predicted"/>
<evidence type="ECO:0000313" key="2">
    <source>
        <dbReference type="EMBL" id="TDR47456.1"/>
    </source>
</evidence>
<keyword evidence="3" id="KW-1185">Reference proteome</keyword>
<dbReference type="PROSITE" id="PS51257">
    <property type="entry name" value="PROKAR_LIPOPROTEIN"/>
    <property type="match status" value="1"/>
</dbReference>
<sequence length="281" mass="30586">MRNAHIFSAFKQAVGLAILSLLSACSHVPRHSEAPPVADATPPPYQIERIKRDLQLPPNVKQVRIHNPHGSVGIKSIDNRTLGAYEVVQLIGATPEKPDIQMRLDGDVAVVEVSYASDRRHGADTLVNGFRKGRVDLGMFLPEGPELQVTTTFGDIQVRRINNEVVARTRDGKLMVAGGGSIDAATESGDLRVFPTNAKWRKPMLLKTVSGNILMEVPMYGQIRLDAETSGSFGGQVALQLRDAGKERQHGQLSRGDGSQHIRIDSDSGDIYLIPLNAPPH</sequence>
<evidence type="ECO:0000313" key="3">
    <source>
        <dbReference type="Proteomes" id="UP000295293"/>
    </source>
</evidence>
<name>A0A4V3DN83_9GAMM</name>
<gene>
    <name evidence="2" type="ORF">DFR29_102116</name>
</gene>
<dbReference type="Pfam" id="PF13349">
    <property type="entry name" value="DUF4097"/>
    <property type="match status" value="1"/>
</dbReference>